<evidence type="ECO:0000256" key="1">
    <source>
        <dbReference type="ARBA" id="ARBA00004196"/>
    </source>
</evidence>
<dbReference type="InterPro" id="IPR008929">
    <property type="entry name" value="Chondroitin_lyas"/>
</dbReference>
<comment type="subcellular location">
    <subcellularLocation>
        <location evidence="1">Cell envelope</location>
    </subcellularLocation>
</comment>
<sequence>MKTLLSSLALSIGLLSAALPTAARAAADPASIVPAHGPRTLVVAGQHDAFRAYCTTGEGAAAFAAIKADLDRDYMDFPHPAEPVTYGDPEPSKRDSLKADKWRDVQDVAGRISGIAEAATLCWIVTGEERYLSKAKEFLLGSTDWHFAPDWESGAVLGATDIYYNDEGNFRLWRKLPLIYDQLRDELTDAERAQVLNHFRERGNRTVRWIREARISKLERNSVRVKPQSHPVRFMAMVGLTGLALWDDLPEEARDWWDFAYTFYRDQFSPFGGDAGGWAEGSAYWRGTFEHAIFQDTLAAIGDPLAYDAPFWRNTGYFALYNVQPYLHTTFGDASNAGHFNLEPAMAEYLTHLARVQQNGYFLSYAQLKTDDRPSAALAGLGELKRSYPTSGELLIRNFIGSRYPLPAPAPLADLPPYRHFDDVGWVSFHSALGDPANDIHITFKSSPYGSYSHSHPDQNSFILNAYGEGLAINSANREFHRSPHHKGWTWQTLSKNAILIDGEGQEQQVREAKGRITRFEVGDRYALTTGDATIAYQTRQPKGRLRRVTRDLLFVDQRYLVVRDHVITHDPVKLSWLLHAEFDLGWNNQTQQALINGEQASLTTQLVAPATKWFAAITDRYPVPIDPRYQFSDEHYWVTTKWRDHMHLTLEARDPADDQIVFAVLWPEPELGGASALTASVDARGRLVVTRPDGQVDTITLTDDAVAID</sequence>
<name>A0ABZ1CC51_9BACT</name>
<protein>
    <submittedName>
        <fullName evidence="5">Heparinase II/III family protein</fullName>
    </submittedName>
</protein>
<feature type="domain" description="Heparinase II/III-like C-terminal" evidence="3">
    <location>
        <begin position="415"/>
        <end position="601"/>
    </location>
</feature>
<reference evidence="5 6" key="2">
    <citation type="submission" date="2023-12" db="EMBL/GenBank/DDBJ databases">
        <title>Description of an unclassified Opitutus bacterium of Verrucomicrobiota.</title>
        <authorList>
            <person name="Zhang D.-F."/>
        </authorList>
    </citation>
    <scope>NUCLEOTIDE SEQUENCE [LARGE SCALE GENOMIC DNA]</scope>
    <source>
        <strain evidence="5 6">WL0086</strain>
    </source>
</reference>
<organism evidence="5 6">
    <name type="scientific">Actomonas aquatica</name>
    <dbReference type="NCBI Taxonomy" id="2866162"/>
    <lineage>
        <taxon>Bacteria</taxon>
        <taxon>Pseudomonadati</taxon>
        <taxon>Verrucomicrobiota</taxon>
        <taxon>Opitutia</taxon>
        <taxon>Opitutales</taxon>
        <taxon>Opitutaceae</taxon>
        <taxon>Actomonas</taxon>
    </lineage>
</organism>
<dbReference type="RefSeq" id="WP_221029088.1">
    <property type="nucleotide sequence ID" value="NZ_CP139781.1"/>
</dbReference>
<evidence type="ECO:0000259" key="4">
    <source>
        <dbReference type="Pfam" id="PF16332"/>
    </source>
</evidence>
<proteinExistence type="predicted"/>
<dbReference type="Proteomes" id="UP000738431">
    <property type="component" value="Chromosome"/>
</dbReference>
<dbReference type="SUPFAM" id="SSF48230">
    <property type="entry name" value="Chondroitin AC/alginate lyase"/>
    <property type="match status" value="1"/>
</dbReference>
<feature type="domain" description="Heparinase II N-terminal" evidence="4">
    <location>
        <begin position="172"/>
        <end position="372"/>
    </location>
</feature>
<dbReference type="Gene3D" id="1.50.10.100">
    <property type="entry name" value="Chondroitin AC/alginate lyase"/>
    <property type="match status" value="1"/>
</dbReference>
<evidence type="ECO:0000313" key="5">
    <source>
        <dbReference type="EMBL" id="WRQ87870.1"/>
    </source>
</evidence>
<dbReference type="InterPro" id="IPR012480">
    <property type="entry name" value="Hepar_II_III_C"/>
</dbReference>
<keyword evidence="6" id="KW-1185">Reference proteome</keyword>
<evidence type="ECO:0000313" key="6">
    <source>
        <dbReference type="Proteomes" id="UP000738431"/>
    </source>
</evidence>
<dbReference type="EMBL" id="CP139781">
    <property type="protein sequence ID" value="WRQ87870.1"/>
    <property type="molecule type" value="Genomic_DNA"/>
</dbReference>
<reference evidence="5 6" key="1">
    <citation type="submission" date="2021-08" db="EMBL/GenBank/DDBJ databases">
        <authorList>
            <person name="Zhang D."/>
            <person name="Zhang A."/>
            <person name="Wang L."/>
        </authorList>
    </citation>
    <scope>NUCLEOTIDE SEQUENCE [LARGE SCALE GENOMIC DNA]</scope>
    <source>
        <strain evidence="5 6">WL0086</strain>
    </source>
</reference>
<accession>A0ABZ1CC51</accession>
<dbReference type="Pfam" id="PF07940">
    <property type="entry name" value="Hepar_II_III_C"/>
    <property type="match status" value="1"/>
</dbReference>
<feature type="chain" id="PRO_5045269870" evidence="2">
    <location>
        <begin position="26"/>
        <end position="710"/>
    </location>
</feature>
<evidence type="ECO:0000256" key="2">
    <source>
        <dbReference type="SAM" id="SignalP"/>
    </source>
</evidence>
<feature type="signal peptide" evidence="2">
    <location>
        <begin position="1"/>
        <end position="25"/>
    </location>
</feature>
<evidence type="ECO:0000259" key="3">
    <source>
        <dbReference type="Pfam" id="PF07940"/>
    </source>
</evidence>
<gene>
    <name evidence="5" type="ORF">K1X11_000515</name>
</gene>
<dbReference type="Gene3D" id="2.70.98.70">
    <property type="match status" value="1"/>
</dbReference>
<keyword evidence="2" id="KW-0732">Signal</keyword>
<dbReference type="InterPro" id="IPR032518">
    <property type="entry name" value="HepII_N"/>
</dbReference>
<dbReference type="Pfam" id="PF16332">
    <property type="entry name" value="DUF4962"/>
    <property type="match status" value="1"/>
</dbReference>